<organism evidence="7 8">
    <name type="scientific">Macrosiphum euphorbiae</name>
    <name type="common">potato aphid</name>
    <dbReference type="NCBI Taxonomy" id="13131"/>
    <lineage>
        <taxon>Eukaryota</taxon>
        <taxon>Metazoa</taxon>
        <taxon>Ecdysozoa</taxon>
        <taxon>Arthropoda</taxon>
        <taxon>Hexapoda</taxon>
        <taxon>Insecta</taxon>
        <taxon>Pterygota</taxon>
        <taxon>Neoptera</taxon>
        <taxon>Paraneoptera</taxon>
        <taxon>Hemiptera</taxon>
        <taxon>Sternorrhyncha</taxon>
        <taxon>Aphidomorpha</taxon>
        <taxon>Aphidoidea</taxon>
        <taxon>Aphididae</taxon>
        <taxon>Macrosiphini</taxon>
        <taxon>Macrosiphum</taxon>
    </lineage>
</organism>
<evidence type="ECO:0000256" key="2">
    <source>
        <dbReference type="ARBA" id="ARBA00022692"/>
    </source>
</evidence>
<proteinExistence type="predicted"/>
<dbReference type="Proteomes" id="UP001160148">
    <property type="component" value="Unassembled WGS sequence"/>
</dbReference>
<evidence type="ECO:0000256" key="6">
    <source>
        <dbReference type="SAM" id="Phobius"/>
    </source>
</evidence>
<keyword evidence="2 6" id="KW-0812">Transmembrane</keyword>
<evidence type="ECO:0000256" key="4">
    <source>
        <dbReference type="ARBA" id="ARBA00023136"/>
    </source>
</evidence>
<feature type="transmembrane region" description="Helical" evidence="6">
    <location>
        <begin position="304"/>
        <end position="323"/>
    </location>
</feature>
<dbReference type="SUPFAM" id="SSF103473">
    <property type="entry name" value="MFS general substrate transporter"/>
    <property type="match status" value="1"/>
</dbReference>
<evidence type="ECO:0000256" key="1">
    <source>
        <dbReference type="ARBA" id="ARBA00004141"/>
    </source>
</evidence>
<gene>
    <name evidence="7" type="ORF">MEUPH1_LOCUS6476</name>
</gene>
<dbReference type="PANTHER" id="PTHR23507">
    <property type="entry name" value="ZGC:174356"/>
    <property type="match status" value="1"/>
</dbReference>
<feature type="transmembrane region" description="Helical" evidence="6">
    <location>
        <begin position="335"/>
        <end position="355"/>
    </location>
</feature>
<feature type="transmembrane region" description="Helical" evidence="6">
    <location>
        <begin position="427"/>
        <end position="449"/>
    </location>
</feature>
<comment type="subcellular location">
    <subcellularLocation>
        <location evidence="1">Membrane</location>
        <topology evidence="1">Multi-pass membrane protein</topology>
    </subcellularLocation>
</comment>
<evidence type="ECO:0000313" key="7">
    <source>
        <dbReference type="EMBL" id="CAI6349969.1"/>
    </source>
</evidence>
<dbReference type="GO" id="GO:0022857">
    <property type="term" value="F:transmembrane transporter activity"/>
    <property type="evidence" value="ECO:0007669"/>
    <property type="project" value="InterPro"/>
</dbReference>
<evidence type="ECO:0000313" key="8">
    <source>
        <dbReference type="Proteomes" id="UP001160148"/>
    </source>
</evidence>
<dbReference type="Gene3D" id="1.20.1250.20">
    <property type="entry name" value="MFS general substrate transporter like domains"/>
    <property type="match status" value="1"/>
</dbReference>
<sequence length="495" mass="54626">MTIYVPKLKSFKTLRCAVTVEPMLFLYFVANVLSNNVGTNMLLHKGCNPNATMAPDLHVSPDCLLENGAQHGVSSINVWKHMIQELLSLVFIMFAGPWSDRHGRRRRPLMFVPVIGQMTCDAFNLLSAIFWNQLSPTVTGITQSLILSVTGSQHCFFIGMFAYLADITDTSNRTMRIGFASAVLPLAATLGALSGGYLNVRLGFATVFALNMGLNAIALCLGLLFIYDTSEPYKATGSLYRNTFDPNIVVQSCKTVFVRRDNHKRFVLLLMIVASPLTGAPFVGEIGLMYLYLRKQFGFKEINFSLFSAYTMGIMLFGSLFSLGILSRYLKMNDAMIGLIATFFDIATAVGFLLVTKLQYLLFVPPLELFRGAALALCGAIASKCVESHELGSMNAVRMAMDNLSKSAILPLYNVVYNRTLESMPSAFFIISICLTVPLIGCFAITYYLTRNQVSPVKPIQEKNLEDTSNDLNANTTTTNTNEMKSDNAEGLVHM</sequence>
<evidence type="ECO:0000256" key="3">
    <source>
        <dbReference type="ARBA" id="ARBA00022989"/>
    </source>
</evidence>
<keyword evidence="8" id="KW-1185">Reference proteome</keyword>
<feature type="transmembrane region" description="Helical" evidence="6">
    <location>
        <begin position="204"/>
        <end position="227"/>
    </location>
</feature>
<comment type="caution">
    <text evidence="7">The sequence shown here is derived from an EMBL/GenBank/DDBJ whole genome shotgun (WGS) entry which is preliminary data.</text>
</comment>
<protein>
    <recommendedName>
        <fullName evidence="9">Proton-coupled folate transporter</fullName>
    </recommendedName>
</protein>
<feature type="transmembrane region" description="Helical" evidence="6">
    <location>
        <begin position="143"/>
        <end position="165"/>
    </location>
</feature>
<name>A0AAV0W2E9_9HEMI</name>
<dbReference type="InterPro" id="IPR036259">
    <property type="entry name" value="MFS_trans_sf"/>
</dbReference>
<keyword evidence="3 6" id="KW-1133">Transmembrane helix</keyword>
<evidence type="ECO:0008006" key="9">
    <source>
        <dbReference type="Google" id="ProtNLM"/>
    </source>
</evidence>
<dbReference type="EMBL" id="CARXXK010000001">
    <property type="protein sequence ID" value="CAI6349969.1"/>
    <property type="molecule type" value="Genomic_DNA"/>
</dbReference>
<feature type="transmembrane region" description="Helical" evidence="6">
    <location>
        <begin position="177"/>
        <end position="198"/>
    </location>
</feature>
<dbReference type="AlphaFoldDB" id="A0AAV0W2E9"/>
<keyword evidence="4 6" id="KW-0472">Membrane</keyword>
<feature type="transmembrane region" description="Helical" evidence="6">
    <location>
        <begin position="266"/>
        <end position="292"/>
    </location>
</feature>
<dbReference type="PANTHER" id="PTHR23507:SF1">
    <property type="entry name" value="FI18259P1-RELATED"/>
    <property type="match status" value="1"/>
</dbReference>
<dbReference type="GO" id="GO:0016020">
    <property type="term" value="C:membrane"/>
    <property type="evidence" value="ECO:0007669"/>
    <property type="project" value="UniProtKB-SubCell"/>
</dbReference>
<accession>A0AAV0W2E9</accession>
<dbReference type="Pfam" id="PF07690">
    <property type="entry name" value="MFS_1"/>
    <property type="match status" value="1"/>
</dbReference>
<feature type="transmembrane region" description="Helical" evidence="6">
    <location>
        <begin position="110"/>
        <end position="131"/>
    </location>
</feature>
<feature type="compositionally biased region" description="Low complexity" evidence="5">
    <location>
        <begin position="470"/>
        <end position="482"/>
    </location>
</feature>
<feature type="region of interest" description="Disordered" evidence="5">
    <location>
        <begin position="465"/>
        <end position="495"/>
    </location>
</feature>
<evidence type="ECO:0000256" key="5">
    <source>
        <dbReference type="SAM" id="MobiDB-lite"/>
    </source>
</evidence>
<reference evidence="7 8" key="1">
    <citation type="submission" date="2023-01" db="EMBL/GenBank/DDBJ databases">
        <authorList>
            <person name="Whitehead M."/>
        </authorList>
    </citation>
    <scope>NUCLEOTIDE SEQUENCE [LARGE SCALE GENOMIC DNA]</scope>
</reference>
<dbReference type="InterPro" id="IPR011701">
    <property type="entry name" value="MFS"/>
</dbReference>